<protein>
    <recommendedName>
        <fullName evidence="8">2-hydroxyglutarate synthase</fullName>
        <ecNumber evidence="7">1.13.11.93</ecNumber>
        <ecNumber evidence="11">1.14.11.13</ecNumber>
    </recommendedName>
</protein>
<accession>A0A8J5F5N8</accession>
<evidence type="ECO:0000256" key="6">
    <source>
        <dbReference type="ARBA" id="ARBA00035013"/>
    </source>
</evidence>
<evidence type="ECO:0000259" key="12">
    <source>
        <dbReference type="PROSITE" id="PS51471"/>
    </source>
</evidence>
<dbReference type="Proteomes" id="UP000734854">
    <property type="component" value="Unassembled WGS sequence"/>
</dbReference>
<dbReference type="PANTHER" id="PTHR31136:SF5">
    <property type="entry name" value="2-OXOADIPATE DIOXYGENASE_DECARBOXYLASE, CHLOROPLASTIC"/>
    <property type="match status" value="1"/>
</dbReference>
<dbReference type="Pfam" id="PF07063">
    <property type="entry name" value="HGLS"/>
    <property type="match status" value="1"/>
</dbReference>
<gene>
    <name evidence="13" type="ORF">ZIOFF_059986</name>
</gene>
<dbReference type="PRINTS" id="PR00682">
    <property type="entry name" value="IPNSYNTHASE"/>
</dbReference>
<evidence type="ECO:0000256" key="2">
    <source>
        <dbReference type="ARBA" id="ARBA00022723"/>
    </source>
</evidence>
<dbReference type="GO" id="GO:0045543">
    <property type="term" value="F:gibberellin 2-beta-dioxygenase activity"/>
    <property type="evidence" value="ECO:0007669"/>
    <property type="project" value="UniProtKB-EC"/>
</dbReference>
<organism evidence="13 14">
    <name type="scientific">Zingiber officinale</name>
    <name type="common">Ginger</name>
    <name type="synonym">Amomum zingiber</name>
    <dbReference type="NCBI Taxonomy" id="94328"/>
    <lineage>
        <taxon>Eukaryota</taxon>
        <taxon>Viridiplantae</taxon>
        <taxon>Streptophyta</taxon>
        <taxon>Embryophyta</taxon>
        <taxon>Tracheophyta</taxon>
        <taxon>Spermatophyta</taxon>
        <taxon>Magnoliopsida</taxon>
        <taxon>Liliopsida</taxon>
        <taxon>Zingiberales</taxon>
        <taxon>Zingiberaceae</taxon>
        <taxon>Zingiber</taxon>
    </lineage>
</organism>
<keyword evidence="2" id="KW-0479">Metal-binding</keyword>
<dbReference type="CDD" id="cd16350">
    <property type="entry name" value="VOC_like"/>
    <property type="match status" value="1"/>
</dbReference>
<dbReference type="PROSITE" id="PS51471">
    <property type="entry name" value="FE2OG_OXY"/>
    <property type="match status" value="1"/>
</dbReference>
<comment type="similarity">
    <text evidence="10">Belongs to the iron/ascorbate-dependent oxidoreductase family. GA2OX subfamily.</text>
</comment>
<dbReference type="InterPro" id="IPR026992">
    <property type="entry name" value="DIOX_N"/>
</dbReference>
<dbReference type="SUPFAM" id="SSF51197">
    <property type="entry name" value="Clavaminate synthase-like"/>
    <property type="match status" value="1"/>
</dbReference>
<keyword evidence="5" id="KW-0408">Iron</keyword>
<dbReference type="InterPro" id="IPR005123">
    <property type="entry name" value="Oxoglu/Fe-dep_dioxygenase_dom"/>
</dbReference>
<evidence type="ECO:0000256" key="3">
    <source>
        <dbReference type="ARBA" id="ARBA00022964"/>
    </source>
</evidence>
<proteinExistence type="inferred from homology"/>
<evidence type="ECO:0000313" key="13">
    <source>
        <dbReference type="EMBL" id="KAG6483342.1"/>
    </source>
</evidence>
<dbReference type="InterPro" id="IPR027443">
    <property type="entry name" value="IPNS-like_sf"/>
</dbReference>
<keyword evidence="4" id="KW-0560">Oxidoreductase</keyword>
<dbReference type="InterPro" id="IPR044861">
    <property type="entry name" value="IPNS-like_FE2OG_OXY"/>
</dbReference>
<comment type="caution">
    <text evidence="13">The sequence shown here is derived from an EMBL/GenBank/DDBJ whole genome shotgun (WGS) entry which is preliminary data.</text>
</comment>
<dbReference type="Pfam" id="PF14226">
    <property type="entry name" value="DIOX_N"/>
    <property type="match status" value="1"/>
</dbReference>
<evidence type="ECO:0000256" key="5">
    <source>
        <dbReference type="ARBA" id="ARBA00023004"/>
    </source>
</evidence>
<comment type="catalytic activity">
    <reaction evidence="9">
        <text>gibberellin A1 + 2-oxoglutarate + O2 = gibberellin A8 + succinate + CO2</text>
        <dbReference type="Rhea" id="RHEA:15005"/>
        <dbReference type="ChEBI" id="CHEBI:15379"/>
        <dbReference type="ChEBI" id="CHEBI:16526"/>
        <dbReference type="ChEBI" id="CHEBI:16810"/>
        <dbReference type="ChEBI" id="CHEBI:30031"/>
        <dbReference type="ChEBI" id="CHEBI:58524"/>
        <dbReference type="ChEBI" id="CHEBI:58594"/>
        <dbReference type="EC" id="1.14.11.13"/>
    </reaction>
</comment>
<feature type="domain" description="Fe2OG dioxygenase" evidence="12">
    <location>
        <begin position="167"/>
        <end position="272"/>
    </location>
</feature>
<comment type="cofactor">
    <cofactor evidence="1">
        <name>Fe(2+)</name>
        <dbReference type="ChEBI" id="CHEBI:29033"/>
    </cofactor>
</comment>
<dbReference type="EC" id="1.13.11.93" evidence="7"/>
<dbReference type="Pfam" id="PF03171">
    <property type="entry name" value="2OG-FeII_Oxy"/>
    <property type="match status" value="1"/>
</dbReference>
<keyword evidence="14" id="KW-1185">Reference proteome</keyword>
<dbReference type="Gene3D" id="2.60.120.330">
    <property type="entry name" value="B-lactam Antibiotic, Isopenicillin N Synthase, Chain"/>
    <property type="match status" value="1"/>
</dbReference>
<reference evidence="13 14" key="1">
    <citation type="submission" date="2020-08" db="EMBL/GenBank/DDBJ databases">
        <title>Plant Genome Project.</title>
        <authorList>
            <person name="Zhang R.-G."/>
        </authorList>
    </citation>
    <scope>NUCLEOTIDE SEQUENCE [LARGE SCALE GENOMIC DNA]</scope>
    <source>
        <tissue evidence="13">Rhizome</tissue>
    </source>
</reference>
<evidence type="ECO:0000256" key="1">
    <source>
        <dbReference type="ARBA" id="ARBA00001954"/>
    </source>
</evidence>
<dbReference type="PANTHER" id="PTHR31136">
    <property type="entry name" value="DUF1338 DOMAIN-CONTAINING PROTEIN"/>
    <property type="match status" value="1"/>
</dbReference>
<dbReference type="FunFam" id="2.60.120.330:FF:000014">
    <property type="entry name" value="Gibberellin 2-beta-dioxygenase 1"/>
    <property type="match status" value="1"/>
</dbReference>
<dbReference type="Gene3D" id="3.10.180.50">
    <property type="match status" value="1"/>
</dbReference>
<name>A0A8J5F5N8_ZINOF</name>
<evidence type="ECO:0000256" key="4">
    <source>
        <dbReference type="ARBA" id="ARBA00023002"/>
    </source>
</evidence>
<dbReference type="EMBL" id="JACMSC010000016">
    <property type="protein sequence ID" value="KAG6483342.1"/>
    <property type="molecule type" value="Genomic_DNA"/>
</dbReference>
<evidence type="ECO:0000256" key="7">
    <source>
        <dbReference type="ARBA" id="ARBA00035023"/>
    </source>
</evidence>
<dbReference type="InterPro" id="IPR009770">
    <property type="entry name" value="HGLS"/>
</dbReference>
<evidence type="ECO:0000256" key="9">
    <source>
        <dbReference type="ARBA" id="ARBA00052204"/>
    </source>
</evidence>
<evidence type="ECO:0000313" key="14">
    <source>
        <dbReference type="Proteomes" id="UP000734854"/>
    </source>
</evidence>
<dbReference type="GO" id="GO:0046872">
    <property type="term" value="F:metal ion binding"/>
    <property type="evidence" value="ECO:0007669"/>
    <property type="project" value="UniProtKB-KW"/>
</dbReference>
<dbReference type="EC" id="1.14.11.13" evidence="11"/>
<evidence type="ECO:0000256" key="10">
    <source>
        <dbReference type="ARBA" id="ARBA00061282"/>
    </source>
</evidence>
<keyword evidence="3" id="KW-0223">Dioxygenase</keyword>
<comment type="similarity">
    <text evidence="6">Belongs to the 2-oxoadipate dioxygenase/decarboxylase family.</text>
</comment>
<evidence type="ECO:0000256" key="11">
    <source>
        <dbReference type="ARBA" id="ARBA00066708"/>
    </source>
</evidence>
<sequence length="613" mass="68622">MVVLSSSPALNKSAIFSGVPAIRLSEPGSDSLLVRACEDLGFFKVTDHGIPMELITKLEEEAVKFFASPEEEKELSCRKLANPFGYGSKCIGSNGDVGWVEYLLMPVTSEPISMAFLMQPSASSFRSALNEYISAVRKLACQILELMAQGLGIEQTDVLSKLALDEESDSMLRLNHYPPCLMLQEQNGFLTGFGEHTDPQIISVLRSNNTAGLEISLRDGSWVSVLPDQEAFFVNVGDSLQVLTNGKFRSVRHRVLANGWESRVSMIYFAGPPPGEKLAPLPESMEEGEQSQYREFTWREYKSCAYKTLLGDNRLDLFHKNPTAKAILELVRKYDGDHICYDHLAFRSFGIDGHGIDSMAKIFLHFGYKQHEELRFPAKKLKALWFSHPDAETNANGTGVHGPLPRIFISELLVDQMSDQCQVDISSEDTTFMIEIIRKYIKASANGYEYATLASTLGCLTWETPSYSDYQLLSRESEYAAWTLVNGYALNHVTISTHRLQSHVKKIDGFNKYIEANGFKLNSEGGILKVSPDGLLLQSSTVADTISFNFADGVTESVPCSYIEFAERLLLPEYKNMPEEEVREFHRRDGFEVGNADKIFESTSRDQLTRKVT</sequence>
<dbReference type="AlphaFoldDB" id="A0A8J5F5N8"/>
<evidence type="ECO:0000256" key="8">
    <source>
        <dbReference type="ARBA" id="ARBA00035045"/>
    </source>
</evidence>
<dbReference type="SMART" id="SM01150">
    <property type="entry name" value="DUF1338"/>
    <property type="match status" value="1"/>
</dbReference>